<dbReference type="PANTHER" id="PTHR45661:SF3">
    <property type="entry name" value="IG-LIKE DOMAIN-CONTAINING PROTEIN"/>
    <property type="match status" value="1"/>
</dbReference>
<dbReference type="Gene3D" id="3.80.10.10">
    <property type="entry name" value="Ribonuclease Inhibitor"/>
    <property type="match status" value="1"/>
</dbReference>
<dbReference type="RefSeq" id="WP_130070770.1">
    <property type="nucleotide sequence ID" value="NZ_CP043610.1"/>
</dbReference>
<dbReference type="InterPro" id="IPR053139">
    <property type="entry name" value="Surface_bspA-like"/>
</dbReference>
<sequence>MAVSELRKTFTAGDSLKAAELNQMVSKINELVDGVNDTSGEEDLQDKITKINQSITAFKRSLSLMEDEVARKIDNIFIEGTDLYAEANGEIVCGPINTTGGQAVVQRYVRVVNEMDGKTLSASKDEPCVIKFKFISQERYSALDPYENTGERGLCQVSVKNGEGDYVVVRQMYINSTGVTSVDVTEFLASGTNSVMVKVSGEVTEVTTPAFVWTVILTSLTVNARNFRWWTAYTGAITLPLYIGGNVNKVLHVTVVGSGYNREYDENIGTHIYTETAYNYSIPHPGKTGVFKITAYVSTVDGSVATKTVSFNVMCAVIGEAVKMIAINNVTEKAVNWTENALFDYSICNGDEVNTSAEFIVNKDGKKVYSSDEDHITTQARHTFSIPMEIDTLDNSEFAIEVSVMDGYSQLGGTVVIPVDNSLGYSAVAGAVFYMNPKTRSNGQSNRQSVINEMTGAAIPCAWKGMNWGNDAWTADSAGNKVLRIMAGGLLTVDYKPFEKEAARKGKTIEVDYLVSNVTDYTEPLITMSVPNGDNFIGLNIYADEIIMHSQVQRNDEVQSLHTFEEKRTKLTLTIIPDAYGNQDFNLCVLYVNGVKNREFTYENNDYFAQDGKITIGSDYADVDVYGIRIYDSGLTSAGVLTNYINWLVERADKAIAKAYNDILDSNGSEIDFANTVDQMNVMVYDNTIPSMSDQTQRLGTLEVFWYEHPEWNVSIDNVTAKGQGTSSMKYWIWNTRYQLDKKLSVITYADGTTSAAGAKWAMTPHLPAGRKFTAKKNYASSMQSHKIGAVNSYTDLIREVGILNEAMQADGKVRVSVWEAPFVCFEKQINEEGETLYVFRGLYTFGPDKGDADTFGYDTDTYPDLLSIEGSDNSPLLTLFRVPWNPTRGLIAYNEDEEAYQYNGQNCFDLGEGEVENISKFIPAYNCVYQCSPRLKPFIGTLTELNGQVSAYKNEPYEFWIAKAGDVNQYNVYYYESSVGQFIASDIGNGTINLKTQLAGYMDTGNLSAFTADQLNELFINSRIAKFRNDAPQYWEINDCLFFMNNVEFNAGTDERAKNTYPYCFGTETSKWRWRVDDADTRFDTTNRGLPDKSYSVEVHDKDETGAAIWNGETNNFFNLMELAFPDEKIASMRSSMTAMQTLGGLKSGNDLQKLYAFYQKYYFDVAQEYFPQNAYNADAKYCYENGKIAYNDGRYTNDTDPITQSLGDHYLAEQRWITKRILYMMSKYSFGLFSANGTDTIVVRAAGNSIGYDITPAMDMYPAIANGTSIIRGTRTKAGEVCHMEIELGGTGDQQNAIQAASYLQDIGDWHDKNVTGSMIVQGKMLREIRLGHKTAGIVISISSLTLSNCVSLQKLVLSRIATLAGTLNLTACSHLKEVYIDGTSITQLRLPAGGGLELVEFNALSRYLVLKNYPLMKNSGVLIDECAAVITDFFISDCPLMQPIKLLTQIMDAQQGQGAGHSLKRVRAVGFDETYNTSDMLDKLATLADGSYVGLDSEGVAGEDEYPVLDGTLNVYANAYEDSIQALRGTFKRLELNVIGKYFIRFTDKIVAQRVFELWDVNGDGGLTRDEADLITSIPRYFLSGDKNENYKNITSLVGFESLSNCTEIGYGAFENTNLETAVFPPNLKQIYQRAFMGTKIKKVNLPDSCIFLASGGGSDYMPFYNCSELEEFTMKDFIIPPERHYTINKGFSDCPKLKKFRCNSFEYGYDSIATTFALPSFSNCVSLEECDFGELKGYVDSMSYGMFENTPIAASCVPVNIIKSASQSYNNCTKLRVVVFEGNLDVLGLRMFFGCNSVTVIFKSMTPPTTLEYGGLSNVVAIYVPDTAVSDYKSSVISGYASIIFPLSEYNGYMPTKLYEI</sequence>
<dbReference type="EMBL" id="VWCJ01000001">
    <property type="protein sequence ID" value="KAA5001856.1"/>
    <property type="molecule type" value="Genomic_DNA"/>
</dbReference>
<dbReference type="InterPro" id="IPR026906">
    <property type="entry name" value="LRR_5"/>
</dbReference>
<name>A0A642F798_BACFG</name>
<organism evidence="1 2">
    <name type="scientific">Bacteroides fragilis</name>
    <dbReference type="NCBI Taxonomy" id="817"/>
    <lineage>
        <taxon>Bacteria</taxon>
        <taxon>Pseudomonadati</taxon>
        <taxon>Bacteroidota</taxon>
        <taxon>Bacteroidia</taxon>
        <taxon>Bacteroidales</taxon>
        <taxon>Bacteroidaceae</taxon>
        <taxon>Bacteroides</taxon>
    </lineage>
</organism>
<dbReference type="Pfam" id="PF13306">
    <property type="entry name" value="LRR_5"/>
    <property type="match status" value="2"/>
</dbReference>
<dbReference type="PANTHER" id="PTHR45661">
    <property type="entry name" value="SURFACE ANTIGEN"/>
    <property type="match status" value="1"/>
</dbReference>
<proteinExistence type="predicted"/>
<gene>
    <name evidence="1" type="ORF">F2Z89_00680</name>
</gene>
<evidence type="ECO:0000313" key="1">
    <source>
        <dbReference type="EMBL" id="KAA5001856.1"/>
    </source>
</evidence>
<dbReference type="Proteomes" id="UP000460666">
    <property type="component" value="Unassembled WGS sequence"/>
</dbReference>
<dbReference type="SUPFAM" id="SSF52058">
    <property type="entry name" value="L domain-like"/>
    <property type="match status" value="1"/>
</dbReference>
<reference evidence="1 2" key="1">
    <citation type="journal article" date="2019" name="Nat. Med.">
        <title>A library of human gut bacterial isolates paired with longitudinal multiomics data enables mechanistic microbiome research.</title>
        <authorList>
            <person name="Poyet M."/>
            <person name="Groussin M."/>
            <person name="Gibbons S.M."/>
            <person name="Avila-Pacheco J."/>
            <person name="Jiang X."/>
            <person name="Kearney S.M."/>
            <person name="Perrotta A.R."/>
            <person name="Berdy B."/>
            <person name="Zhao S."/>
            <person name="Lieberman T.D."/>
            <person name="Swanson P.K."/>
            <person name="Smith M."/>
            <person name="Roesemann S."/>
            <person name="Alexander J.E."/>
            <person name="Rich S.A."/>
            <person name="Livny J."/>
            <person name="Vlamakis H."/>
            <person name="Clish C."/>
            <person name="Bullock K."/>
            <person name="Deik A."/>
            <person name="Scott J."/>
            <person name="Pierce K.A."/>
            <person name="Xavier R.J."/>
            <person name="Alm E.J."/>
        </authorList>
    </citation>
    <scope>NUCLEOTIDE SEQUENCE [LARGE SCALE GENOMIC DNA]</scope>
    <source>
        <strain evidence="1 2">BIOML-A46</strain>
    </source>
</reference>
<comment type="caution">
    <text evidence="1">The sequence shown here is derived from an EMBL/GenBank/DDBJ whole genome shotgun (WGS) entry which is preliminary data.</text>
</comment>
<dbReference type="InterPro" id="IPR032675">
    <property type="entry name" value="LRR_dom_sf"/>
</dbReference>
<accession>A0A642F798</accession>
<evidence type="ECO:0000313" key="2">
    <source>
        <dbReference type="Proteomes" id="UP000460666"/>
    </source>
</evidence>
<protein>
    <submittedName>
        <fullName evidence="1">Leucine-rich repeat domain-containing protein</fullName>
    </submittedName>
</protein>
<dbReference type="Gene3D" id="3.40.50.12480">
    <property type="match status" value="1"/>
</dbReference>